<feature type="domain" description="GST N-terminal" evidence="1">
    <location>
        <begin position="2"/>
        <end position="65"/>
    </location>
</feature>
<dbReference type="GO" id="GO:0006749">
    <property type="term" value="P:glutathione metabolic process"/>
    <property type="evidence" value="ECO:0007669"/>
    <property type="project" value="TreeGrafter"/>
</dbReference>
<dbReference type="EMBL" id="CAJPVJ010024344">
    <property type="protein sequence ID" value="CAG2178743.1"/>
    <property type="molecule type" value="Genomic_DNA"/>
</dbReference>
<accession>A0A7R9QXP8</accession>
<reference evidence="2" key="1">
    <citation type="submission" date="2020-11" db="EMBL/GenBank/DDBJ databases">
        <authorList>
            <person name="Tran Van P."/>
        </authorList>
    </citation>
    <scope>NUCLEOTIDE SEQUENCE</scope>
</reference>
<dbReference type="PANTHER" id="PTHR43969:SF9">
    <property type="entry name" value="GLUTATHIONE S TRANSFERASE D10, ISOFORM A-RELATED"/>
    <property type="match status" value="1"/>
</dbReference>
<feature type="non-terminal residue" evidence="2">
    <location>
        <position position="1"/>
    </location>
</feature>
<dbReference type="SUPFAM" id="SSF52833">
    <property type="entry name" value="Thioredoxin-like"/>
    <property type="match status" value="1"/>
</dbReference>
<organism evidence="2">
    <name type="scientific">Oppiella nova</name>
    <dbReference type="NCBI Taxonomy" id="334625"/>
    <lineage>
        <taxon>Eukaryota</taxon>
        <taxon>Metazoa</taxon>
        <taxon>Ecdysozoa</taxon>
        <taxon>Arthropoda</taxon>
        <taxon>Chelicerata</taxon>
        <taxon>Arachnida</taxon>
        <taxon>Acari</taxon>
        <taxon>Acariformes</taxon>
        <taxon>Sarcoptiformes</taxon>
        <taxon>Oribatida</taxon>
        <taxon>Brachypylina</taxon>
        <taxon>Oppioidea</taxon>
        <taxon>Oppiidae</taxon>
        <taxon>Oppiella</taxon>
    </lineage>
</organism>
<dbReference type="AlphaFoldDB" id="A0A7R9QXP8"/>
<dbReference type="EMBL" id="OC939169">
    <property type="protein sequence ID" value="CAD7661607.1"/>
    <property type="molecule type" value="Genomic_DNA"/>
</dbReference>
<dbReference type="PROSITE" id="PS50404">
    <property type="entry name" value="GST_NTER"/>
    <property type="match status" value="1"/>
</dbReference>
<name>A0A7R9QXP8_9ACAR</name>
<sequence length="65" mass="7256">MPSIDIYSFHVSPFCRSVLMTARELNIELNIIPIDPGAGQQFNPDFLKLNPSHSIPTIVDEGFVL</sequence>
<gene>
    <name evidence="2" type="ORF">ONB1V03_LOCUS18168</name>
</gene>
<evidence type="ECO:0000313" key="3">
    <source>
        <dbReference type="Proteomes" id="UP000728032"/>
    </source>
</evidence>
<protein>
    <recommendedName>
        <fullName evidence="1">GST N-terminal domain-containing protein</fullName>
    </recommendedName>
</protein>
<dbReference type="GO" id="GO:0004364">
    <property type="term" value="F:glutathione transferase activity"/>
    <property type="evidence" value="ECO:0007669"/>
    <property type="project" value="TreeGrafter"/>
</dbReference>
<dbReference type="InterPro" id="IPR036249">
    <property type="entry name" value="Thioredoxin-like_sf"/>
</dbReference>
<evidence type="ECO:0000259" key="1">
    <source>
        <dbReference type="PROSITE" id="PS50404"/>
    </source>
</evidence>
<dbReference type="PANTHER" id="PTHR43969">
    <property type="entry name" value="GLUTATHIONE S TRANSFERASE D10, ISOFORM A-RELATED"/>
    <property type="match status" value="1"/>
</dbReference>
<dbReference type="InterPro" id="IPR004045">
    <property type="entry name" value="Glutathione_S-Trfase_N"/>
</dbReference>
<dbReference type="Gene3D" id="3.40.30.10">
    <property type="entry name" value="Glutaredoxin"/>
    <property type="match status" value="1"/>
</dbReference>
<proteinExistence type="predicted"/>
<dbReference type="Proteomes" id="UP000728032">
    <property type="component" value="Unassembled WGS sequence"/>
</dbReference>
<evidence type="ECO:0000313" key="2">
    <source>
        <dbReference type="EMBL" id="CAD7661607.1"/>
    </source>
</evidence>
<dbReference type="Pfam" id="PF13409">
    <property type="entry name" value="GST_N_2"/>
    <property type="match status" value="1"/>
</dbReference>
<dbReference type="OrthoDB" id="6491150at2759"/>
<keyword evidence="3" id="KW-1185">Reference proteome</keyword>